<name>A0A0F3GLP5_9BACT</name>
<dbReference type="Pfam" id="PF13548">
    <property type="entry name" value="DUF4126"/>
    <property type="match status" value="1"/>
</dbReference>
<keyword evidence="1" id="KW-0812">Transmembrane</keyword>
<feature type="domain" description="DUF4126" evidence="2">
    <location>
        <begin position="5"/>
        <end position="177"/>
    </location>
</feature>
<reference evidence="3 4" key="1">
    <citation type="submission" date="2015-02" db="EMBL/GenBank/DDBJ databases">
        <title>Single-cell genomics of uncultivated deep-branching MTB reveals a conserved set of magnetosome genes.</title>
        <authorList>
            <person name="Kolinko S."/>
            <person name="Richter M."/>
            <person name="Glockner F.O."/>
            <person name="Brachmann A."/>
            <person name="Schuler D."/>
        </authorList>
    </citation>
    <scope>NUCLEOTIDE SEQUENCE [LARGE SCALE GENOMIC DNA]</scope>
    <source>
        <strain evidence="3">TM-1</strain>
    </source>
</reference>
<feature type="transmembrane region" description="Helical" evidence="1">
    <location>
        <begin position="43"/>
        <end position="63"/>
    </location>
</feature>
<keyword evidence="1" id="KW-0472">Membrane</keyword>
<feature type="transmembrane region" description="Helical" evidence="1">
    <location>
        <begin position="12"/>
        <end position="31"/>
    </location>
</feature>
<evidence type="ECO:0000259" key="2">
    <source>
        <dbReference type="Pfam" id="PF13548"/>
    </source>
</evidence>
<evidence type="ECO:0000313" key="3">
    <source>
        <dbReference type="EMBL" id="KJU81623.1"/>
    </source>
</evidence>
<comment type="caution">
    <text evidence="3">The sequence shown here is derived from an EMBL/GenBank/DDBJ whole genome shotgun (WGS) entry which is preliminary data.</text>
</comment>
<gene>
    <name evidence="3" type="ORF">MBAV_006185</name>
</gene>
<dbReference type="Proteomes" id="UP000033423">
    <property type="component" value="Unassembled WGS sequence"/>
</dbReference>
<sequence>MIGSLLGVSFLAGIRLYATVLACGLGIRYGLIVLPGHLSELNLLAQTHTLVFVGILCAVEFLADKVPWIDSAWDSIHTIIRPVGAALLAMQATAGVKLDPTLSFQIVLLCGGLSLSSHSVKSVVRLMVNHSPEPFSNFFLSAGEDVFVIGGLWFSIKHPVLMLGFVMIFMLVFIFFTPRIYRCLIIETSAILALIKKLSGATPKTLGTFAQQGDSITGFVDYLHSKNLIKDNDVPFLQCFSGKGVKIGRNYRGLLCIAGDKLIFVCKKAIGFNHIEIPRADIKDIRHKTGILFDTLSVYSERPLHFQLLKGHYDNEQISGFISSVPVE</sequence>
<proteinExistence type="predicted"/>
<evidence type="ECO:0000313" key="4">
    <source>
        <dbReference type="Proteomes" id="UP000033423"/>
    </source>
</evidence>
<keyword evidence="1" id="KW-1133">Transmembrane helix</keyword>
<dbReference type="AlphaFoldDB" id="A0A0F3GLP5"/>
<evidence type="ECO:0000256" key="1">
    <source>
        <dbReference type="SAM" id="Phobius"/>
    </source>
</evidence>
<dbReference type="InterPro" id="IPR025196">
    <property type="entry name" value="DUF4126"/>
</dbReference>
<organism evidence="3 4">
    <name type="scientific">Candidatus Magnetobacterium bavaricum</name>
    <dbReference type="NCBI Taxonomy" id="29290"/>
    <lineage>
        <taxon>Bacteria</taxon>
        <taxon>Pseudomonadati</taxon>
        <taxon>Nitrospirota</taxon>
        <taxon>Thermodesulfovibrionia</taxon>
        <taxon>Thermodesulfovibrionales</taxon>
        <taxon>Candidatus Magnetobacteriaceae</taxon>
        <taxon>Candidatus Magnetobacterium</taxon>
    </lineage>
</organism>
<accession>A0A0F3GLP5</accession>
<feature type="transmembrane region" description="Helical" evidence="1">
    <location>
        <begin position="160"/>
        <end position="181"/>
    </location>
</feature>
<protein>
    <recommendedName>
        <fullName evidence="2">DUF4126 domain-containing protein</fullName>
    </recommendedName>
</protein>
<keyword evidence="4" id="KW-1185">Reference proteome</keyword>
<dbReference type="EMBL" id="LACI01002626">
    <property type="protein sequence ID" value="KJU81623.1"/>
    <property type="molecule type" value="Genomic_DNA"/>
</dbReference>